<dbReference type="GO" id="GO:0005524">
    <property type="term" value="F:ATP binding"/>
    <property type="evidence" value="ECO:0007669"/>
    <property type="project" value="UniProtKB-UniRule"/>
</dbReference>
<organism evidence="12 13">
    <name type="scientific">Trichonephila inaurata madagascariensis</name>
    <dbReference type="NCBI Taxonomy" id="2747483"/>
    <lineage>
        <taxon>Eukaryota</taxon>
        <taxon>Metazoa</taxon>
        <taxon>Ecdysozoa</taxon>
        <taxon>Arthropoda</taxon>
        <taxon>Chelicerata</taxon>
        <taxon>Arachnida</taxon>
        <taxon>Araneae</taxon>
        <taxon>Araneomorphae</taxon>
        <taxon>Entelegynae</taxon>
        <taxon>Araneoidea</taxon>
        <taxon>Nephilidae</taxon>
        <taxon>Trichonephila</taxon>
        <taxon>Trichonephila inaurata</taxon>
    </lineage>
</organism>
<dbReference type="GO" id="GO:0006144">
    <property type="term" value="P:purine nucleobase metabolic process"/>
    <property type="evidence" value="ECO:0007669"/>
    <property type="project" value="TreeGrafter"/>
</dbReference>
<evidence type="ECO:0000256" key="9">
    <source>
        <dbReference type="PIRSR" id="PIRSR601805-1"/>
    </source>
</evidence>
<comment type="similarity">
    <text evidence="2 10">Belongs to the carbohydrate kinase PfkB family.</text>
</comment>
<evidence type="ECO:0000256" key="8">
    <source>
        <dbReference type="ARBA" id="ARBA00022840"/>
    </source>
</evidence>
<dbReference type="GO" id="GO:0044209">
    <property type="term" value="P:AMP salvage"/>
    <property type="evidence" value="ECO:0007669"/>
    <property type="project" value="UniProtKB-UniRule"/>
</dbReference>
<evidence type="ECO:0000256" key="2">
    <source>
        <dbReference type="ARBA" id="ARBA00010688"/>
    </source>
</evidence>
<dbReference type="InterPro" id="IPR011611">
    <property type="entry name" value="PfkB_dom"/>
</dbReference>
<gene>
    <name evidence="12" type="ORF">TNIN_351721</name>
</gene>
<evidence type="ECO:0000259" key="11">
    <source>
        <dbReference type="Pfam" id="PF00294"/>
    </source>
</evidence>
<dbReference type="PANTHER" id="PTHR45769">
    <property type="entry name" value="ADENOSINE KINASE"/>
    <property type="match status" value="1"/>
</dbReference>
<feature type="domain" description="Carbohydrate kinase PfkB" evidence="11">
    <location>
        <begin position="15"/>
        <end position="97"/>
    </location>
</feature>
<keyword evidence="6 10" id="KW-0547">Nucleotide-binding</keyword>
<reference evidence="12" key="1">
    <citation type="submission" date="2020-08" db="EMBL/GenBank/DDBJ databases">
        <title>Multicomponent nature underlies the extraordinary mechanical properties of spider dragline silk.</title>
        <authorList>
            <person name="Kono N."/>
            <person name="Nakamura H."/>
            <person name="Mori M."/>
            <person name="Yoshida Y."/>
            <person name="Ohtoshi R."/>
            <person name="Malay A.D."/>
            <person name="Moran D.A.P."/>
            <person name="Tomita M."/>
            <person name="Numata K."/>
            <person name="Arakawa K."/>
        </authorList>
    </citation>
    <scope>NUCLEOTIDE SEQUENCE</scope>
</reference>
<proteinExistence type="inferred from homology"/>
<dbReference type="OrthoDB" id="432447at2759"/>
<dbReference type="Proteomes" id="UP000886998">
    <property type="component" value="Unassembled WGS sequence"/>
</dbReference>
<accession>A0A8X6Y7R7</accession>
<keyword evidence="5 10" id="KW-0660">Purine salvage</keyword>
<comment type="cofactor">
    <cofactor evidence="10">
        <name>Mg(2+)</name>
        <dbReference type="ChEBI" id="CHEBI:18420"/>
    </cofactor>
    <text evidence="10">Binds 3 Mg(2+) ions per subunit.</text>
</comment>
<evidence type="ECO:0000256" key="4">
    <source>
        <dbReference type="ARBA" id="ARBA00022679"/>
    </source>
</evidence>
<dbReference type="InterPro" id="IPR001805">
    <property type="entry name" value="Adenokinase"/>
</dbReference>
<sequence length="101" mass="10710">EEAVKTVSKLQRPASLPSRILIITRGSNSVIVDNGSDDLGYYEVPRDVHVVDSVGCGDALAGAFLATYITTRDLDSSVRAGIQAAVQILQVHGCDPSSIRI</sequence>
<evidence type="ECO:0000313" key="13">
    <source>
        <dbReference type="Proteomes" id="UP000886998"/>
    </source>
</evidence>
<evidence type="ECO:0000313" key="12">
    <source>
        <dbReference type="EMBL" id="GFY65747.1"/>
    </source>
</evidence>
<keyword evidence="8 10" id="KW-0067">ATP-binding</keyword>
<dbReference type="GO" id="GO:0006166">
    <property type="term" value="P:purine ribonucleoside salvage"/>
    <property type="evidence" value="ECO:0007669"/>
    <property type="project" value="UniProtKB-KW"/>
</dbReference>
<feature type="non-terminal residue" evidence="12">
    <location>
        <position position="1"/>
    </location>
</feature>
<comment type="catalytic activity">
    <reaction evidence="10">
        <text>adenosine + ATP = AMP + ADP + H(+)</text>
        <dbReference type="Rhea" id="RHEA:20824"/>
        <dbReference type="ChEBI" id="CHEBI:15378"/>
        <dbReference type="ChEBI" id="CHEBI:16335"/>
        <dbReference type="ChEBI" id="CHEBI:30616"/>
        <dbReference type="ChEBI" id="CHEBI:456215"/>
        <dbReference type="ChEBI" id="CHEBI:456216"/>
        <dbReference type="EC" id="2.7.1.20"/>
    </reaction>
</comment>
<evidence type="ECO:0000256" key="7">
    <source>
        <dbReference type="ARBA" id="ARBA00022777"/>
    </source>
</evidence>
<evidence type="ECO:0000256" key="1">
    <source>
        <dbReference type="ARBA" id="ARBA00004801"/>
    </source>
</evidence>
<keyword evidence="4 10" id="KW-0808">Transferase</keyword>
<dbReference type="SUPFAM" id="SSF53613">
    <property type="entry name" value="Ribokinase-like"/>
    <property type="match status" value="1"/>
</dbReference>
<dbReference type="Gene3D" id="3.40.1190.20">
    <property type="match status" value="1"/>
</dbReference>
<dbReference type="GO" id="GO:0005829">
    <property type="term" value="C:cytosol"/>
    <property type="evidence" value="ECO:0007669"/>
    <property type="project" value="TreeGrafter"/>
</dbReference>
<evidence type="ECO:0000256" key="10">
    <source>
        <dbReference type="RuleBase" id="RU368116"/>
    </source>
</evidence>
<dbReference type="GO" id="GO:0004001">
    <property type="term" value="F:adenosine kinase activity"/>
    <property type="evidence" value="ECO:0007669"/>
    <property type="project" value="UniProtKB-UniRule"/>
</dbReference>
<dbReference type="EMBL" id="BMAV01015674">
    <property type="protein sequence ID" value="GFY65747.1"/>
    <property type="molecule type" value="Genomic_DNA"/>
</dbReference>
<dbReference type="AlphaFoldDB" id="A0A8X6Y7R7"/>
<protein>
    <recommendedName>
        <fullName evidence="3 10">Adenosine kinase</fullName>
        <shortName evidence="10">AK</shortName>
        <ecNumber evidence="3 10">2.7.1.20</ecNumber>
    </recommendedName>
    <alternativeName>
        <fullName evidence="10">Adenosine 5'-phosphotransferase</fullName>
    </alternativeName>
</protein>
<comment type="function">
    <text evidence="10">ATP dependent phosphorylation of adenosine and other related nucleoside analogs to monophosphate derivatives.</text>
</comment>
<feature type="active site" description="Proton acceptor" evidence="9">
    <location>
        <position position="58"/>
    </location>
</feature>
<dbReference type="Pfam" id="PF00294">
    <property type="entry name" value="PfkB"/>
    <property type="match status" value="1"/>
</dbReference>
<comment type="subcellular location">
    <subcellularLocation>
        <location evidence="10">Nucleus</location>
    </subcellularLocation>
</comment>
<dbReference type="GO" id="GO:0005634">
    <property type="term" value="C:nucleus"/>
    <property type="evidence" value="ECO:0007669"/>
    <property type="project" value="UniProtKB-SubCell"/>
</dbReference>
<evidence type="ECO:0000256" key="6">
    <source>
        <dbReference type="ARBA" id="ARBA00022741"/>
    </source>
</evidence>
<name>A0A8X6Y7R7_9ARAC</name>
<dbReference type="EC" id="2.7.1.20" evidence="3 10"/>
<evidence type="ECO:0000256" key="5">
    <source>
        <dbReference type="ARBA" id="ARBA00022726"/>
    </source>
</evidence>
<comment type="subunit">
    <text evidence="10">Monomer.</text>
</comment>
<keyword evidence="10" id="KW-0460">Magnesium</keyword>
<dbReference type="PANTHER" id="PTHR45769:SF3">
    <property type="entry name" value="ADENOSINE KINASE"/>
    <property type="match status" value="1"/>
</dbReference>
<evidence type="ECO:0000256" key="3">
    <source>
        <dbReference type="ARBA" id="ARBA00012119"/>
    </source>
</evidence>
<keyword evidence="10" id="KW-0539">Nucleus</keyword>
<comment type="pathway">
    <text evidence="1 10">Purine metabolism; AMP biosynthesis via salvage pathway; AMP from adenosine: step 1/1.</text>
</comment>
<comment type="caution">
    <text evidence="12">The sequence shown here is derived from an EMBL/GenBank/DDBJ whole genome shotgun (WGS) entry which is preliminary data.</text>
</comment>
<keyword evidence="7 10" id="KW-0418">Kinase</keyword>
<dbReference type="InterPro" id="IPR029056">
    <property type="entry name" value="Ribokinase-like"/>
</dbReference>
<keyword evidence="13" id="KW-1185">Reference proteome</keyword>